<dbReference type="InterPro" id="IPR027383">
    <property type="entry name" value="Znf_put"/>
</dbReference>
<dbReference type="GO" id="GO:0006417">
    <property type="term" value="P:regulation of translation"/>
    <property type="evidence" value="ECO:0007669"/>
    <property type="project" value="TreeGrafter"/>
</dbReference>
<reference evidence="14" key="1">
    <citation type="submission" date="2016-02" db="EMBL/GenBank/DDBJ databases">
        <title>Genome sequence of Bacillus trypoxylicola KCTC 13244(T).</title>
        <authorList>
            <person name="Jeong H."/>
            <person name="Park S.-H."/>
            <person name="Choi S.-K."/>
        </authorList>
    </citation>
    <scope>NUCLEOTIDE SEQUENCE [LARGE SCALE GENOMIC DNA]</scope>
    <source>
        <strain evidence="14">KCTC 13244</strain>
    </source>
</reference>
<dbReference type="InterPro" id="IPR018764">
    <property type="entry name" value="RskA_C"/>
</dbReference>
<dbReference type="Gene3D" id="1.10.10.1320">
    <property type="entry name" value="Anti-sigma factor, zinc-finger domain"/>
    <property type="match status" value="1"/>
</dbReference>
<dbReference type="RefSeq" id="WP_061949672.1">
    <property type="nucleotide sequence ID" value="NZ_LTAO01000034.1"/>
</dbReference>
<evidence type="ECO:0000256" key="10">
    <source>
        <dbReference type="ARBA" id="ARBA00030803"/>
    </source>
</evidence>
<evidence type="ECO:0000256" key="5">
    <source>
        <dbReference type="ARBA" id="ARBA00022989"/>
    </source>
</evidence>
<keyword evidence="15" id="KW-1185">Reference proteome</keyword>
<evidence type="ECO:0000259" key="13">
    <source>
        <dbReference type="Pfam" id="PF13490"/>
    </source>
</evidence>
<comment type="subcellular location">
    <subcellularLocation>
        <location evidence="2">Cell membrane</location>
    </subcellularLocation>
    <subcellularLocation>
        <location evidence="1">Membrane</location>
        <topology evidence="1">Single-pass membrane protein</topology>
    </subcellularLocation>
</comment>
<evidence type="ECO:0000313" key="15">
    <source>
        <dbReference type="Proteomes" id="UP000075806"/>
    </source>
</evidence>
<dbReference type="Pfam" id="PF10099">
    <property type="entry name" value="RskA_C"/>
    <property type="match status" value="1"/>
</dbReference>
<keyword evidence="6" id="KW-0472">Membrane</keyword>
<dbReference type="STRING" id="519424.AZF04_10150"/>
<dbReference type="EMBL" id="LTAO01000034">
    <property type="protein sequence ID" value="KYG28250.1"/>
    <property type="molecule type" value="Genomic_DNA"/>
</dbReference>
<evidence type="ECO:0000259" key="12">
    <source>
        <dbReference type="Pfam" id="PF10099"/>
    </source>
</evidence>
<feature type="domain" description="Anti-sigma K factor RskA C-terminal" evidence="12">
    <location>
        <begin position="123"/>
        <end position="262"/>
    </location>
</feature>
<feature type="domain" description="Putative zinc-finger" evidence="13">
    <location>
        <begin position="6"/>
        <end position="35"/>
    </location>
</feature>
<dbReference type="PANTHER" id="PTHR37461">
    <property type="entry name" value="ANTI-SIGMA-K FACTOR RSKA"/>
    <property type="match status" value="1"/>
</dbReference>
<dbReference type="AlphaFoldDB" id="A0A161QGY7"/>
<sequence length="271" mass="30290">MSNSCERLMDYYNEHLKESERKQFEEHLENCSNCQEELAEIHSLMDDLGFDVEPIEPPTEMKARVLDEVFKHEPPQKNNTIMAADPGTINKENSQSDTTEREVTPLEKASIPSSRKTKWLIPTMAAALILSLVGNVYSYNQLANIGEEPPAVPETFVSVDSLERMVNLQPSEELNFQATALLVNKENERELVVQAENLAPTNEAEVYQVWLLKDGEPFRAGTFTPNSDGSGASTFTIEDPSIPFDTIAITIEPNPTSETPLGDIILSEVIY</sequence>
<name>A0A161QGY7_9BACI</name>
<evidence type="ECO:0000256" key="3">
    <source>
        <dbReference type="ARBA" id="ARBA00022475"/>
    </source>
</evidence>
<organism evidence="14 15">
    <name type="scientific">Alkalihalobacillus trypoxylicola</name>
    <dbReference type="NCBI Taxonomy" id="519424"/>
    <lineage>
        <taxon>Bacteria</taxon>
        <taxon>Bacillati</taxon>
        <taxon>Bacillota</taxon>
        <taxon>Bacilli</taxon>
        <taxon>Bacillales</taxon>
        <taxon>Bacillaceae</taxon>
        <taxon>Alkalihalobacillus</taxon>
    </lineage>
</organism>
<dbReference type="Proteomes" id="UP000075806">
    <property type="component" value="Unassembled WGS sequence"/>
</dbReference>
<gene>
    <name evidence="14" type="ORF">AZF04_10150</name>
</gene>
<evidence type="ECO:0000256" key="2">
    <source>
        <dbReference type="ARBA" id="ARBA00004236"/>
    </source>
</evidence>
<evidence type="ECO:0000256" key="7">
    <source>
        <dbReference type="ARBA" id="ARBA00024353"/>
    </source>
</evidence>
<keyword evidence="4" id="KW-0812">Transmembrane</keyword>
<evidence type="ECO:0000256" key="6">
    <source>
        <dbReference type="ARBA" id="ARBA00023136"/>
    </source>
</evidence>
<dbReference type="Pfam" id="PF13490">
    <property type="entry name" value="zf-HC2"/>
    <property type="match status" value="1"/>
</dbReference>
<dbReference type="GO" id="GO:0005886">
    <property type="term" value="C:plasma membrane"/>
    <property type="evidence" value="ECO:0007669"/>
    <property type="project" value="UniProtKB-SubCell"/>
</dbReference>
<evidence type="ECO:0000256" key="4">
    <source>
        <dbReference type="ARBA" id="ARBA00022692"/>
    </source>
</evidence>
<evidence type="ECO:0000256" key="1">
    <source>
        <dbReference type="ARBA" id="ARBA00004167"/>
    </source>
</evidence>
<dbReference type="GO" id="GO:0016989">
    <property type="term" value="F:sigma factor antagonist activity"/>
    <property type="evidence" value="ECO:0007669"/>
    <property type="project" value="TreeGrafter"/>
</dbReference>
<comment type="similarity">
    <text evidence="7">Belongs to the zinc-associated anti-sigma factor (ZAS) superfamily. Anti-sigma-W factor family.</text>
</comment>
<evidence type="ECO:0000313" key="14">
    <source>
        <dbReference type="EMBL" id="KYG28250.1"/>
    </source>
</evidence>
<accession>A0A161QGY7</accession>
<proteinExistence type="inferred from homology"/>
<keyword evidence="5" id="KW-1133">Transmembrane helix</keyword>
<dbReference type="InterPro" id="IPR051474">
    <property type="entry name" value="Anti-sigma-K/W_factor"/>
</dbReference>
<dbReference type="OrthoDB" id="150725at2"/>
<feature type="region of interest" description="Disordered" evidence="11">
    <location>
        <begin position="73"/>
        <end position="109"/>
    </location>
</feature>
<protein>
    <recommendedName>
        <fullName evidence="8">Anti-sigma-W factor RsiW</fullName>
    </recommendedName>
    <alternativeName>
        <fullName evidence="10">Regulator of SigK</fullName>
    </alternativeName>
    <alternativeName>
        <fullName evidence="9">Sigma-K anti-sigma factor RskA</fullName>
    </alternativeName>
</protein>
<evidence type="ECO:0000256" key="9">
    <source>
        <dbReference type="ARBA" id="ARBA00029829"/>
    </source>
</evidence>
<comment type="caution">
    <text evidence="14">The sequence shown here is derived from an EMBL/GenBank/DDBJ whole genome shotgun (WGS) entry which is preliminary data.</text>
</comment>
<evidence type="ECO:0000256" key="8">
    <source>
        <dbReference type="ARBA" id="ARBA00024438"/>
    </source>
</evidence>
<keyword evidence="3" id="KW-1003">Cell membrane</keyword>
<evidence type="ECO:0000256" key="11">
    <source>
        <dbReference type="SAM" id="MobiDB-lite"/>
    </source>
</evidence>
<dbReference type="PANTHER" id="PTHR37461:SF1">
    <property type="entry name" value="ANTI-SIGMA-K FACTOR RSKA"/>
    <property type="match status" value="1"/>
</dbReference>
<dbReference type="InterPro" id="IPR041916">
    <property type="entry name" value="Anti_sigma_zinc_sf"/>
</dbReference>